<dbReference type="GO" id="GO:0009254">
    <property type="term" value="P:peptidoglycan turnover"/>
    <property type="evidence" value="ECO:0007669"/>
    <property type="project" value="InterPro"/>
</dbReference>
<evidence type="ECO:0000259" key="3">
    <source>
        <dbReference type="PROSITE" id="PS51109"/>
    </source>
</evidence>
<dbReference type="Gene3D" id="2.20.230.10">
    <property type="entry name" value="Resuscitation-promoting factor rpfb"/>
    <property type="match status" value="1"/>
</dbReference>
<accession>A0A926ESZ9</accession>
<dbReference type="GO" id="GO:0019867">
    <property type="term" value="C:outer membrane"/>
    <property type="evidence" value="ECO:0007669"/>
    <property type="project" value="InterPro"/>
</dbReference>
<keyword evidence="2" id="KW-0812">Transmembrane</keyword>
<gene>
    <name evidence="4" type="ORF">H8705_09425</name>
</gene>
<evidence type="ECO:0000256" key="1">
    <source>
        <dbReference type="ARBA" id="ARBA00022729"/>
    </source>
</evidence>
<dbReference type="InterPro" id="IPR011098">
    <property type="entry name" value="G5_dom"/>
</dbReference>
<dbReference type="Proteomes" id="UP000623678">
    <property type="component" value="Unassembled WGS sequence"/>
</dbReference>
<dbReference type="Pfam" id="PF06725">
    <property type="entry name" value="3D"/>
    <property type="match status" value="1"/>
</dbReference>
<name>A0A926ESZ9_9FIRM</name>
<dbReference type="SMART" id="SM01208">
    <property type="entry name" value="G5"/>
    <property type="match status" value="1"/>
</dbReference>
<evidence type="ECO:0000313" key="5">
    <source>
        <dbReference type="Proteomes" id="UP000623678"/>
    </source>
</evidence>
<comment type="caution">
    <text evidence="4">The sequence shown here is derived from an EMBL/GenBank/DDBJ whole genome shotgun (WGS) entry which is preliminary data.</text>
</comment>
<dbReference type="InterPro" id="IPR010611">
    <property type="entry name" value="3D_dom"/>
</dbReference>
<dbReference type="EMBL" id="JACRTD010000006">
    <property type="protein sequence ID" value="MBC8585804.1"/>
    <property type="molecule type" value="Genomic_DNA"/>
</dbReference>
<sequence>MDNLLQKARALAKFLKSRVFAVGMLSVVLAFVVFKITSMTNAIYVTDGETSSINFTMEQNSQNIINKFGIGTLSAEQINFSGISGHYGEVDISNLVEVTVTVDETTAAYQVENGTTVGELLYEKGVFYDGNDLLTPKSEKPLEQGDEIVLQRVEYERYEQEQVIPYETVHKNSSLIRVGATRVLQEGDDGTKVLTYVRRTVDGVQEETQLLGEKITKHPTKEIILIGSVAPVSGLDFDLDVDENGKPLQYKSLLTNQVATGYSARSGAKTASGRFAITGHVAVDPREIPYGSKLYIVSSDNKFVYGCAIAADTGTGLLADIVDVDLFYDTYEESRLNGRKIVDIYILE</sequence>
<keyword evidence="2" id="KW-0472">Membrane</keyword>
<keyword evidence="1" id="KW-0732">Signal</keyword>
<dbReference type="RefSeq" id="WP_262395518.1">
    <property type="nucleotide sequence ID" value="NZ_JACRTD010000006.1"/>
</dbReference>
<dbReference type="GO" id="GO:0004553">
    <property type="term" value="F:hydrolase activity, hydrolyzing O-glycosyl compounds"/>
    <property type="evidence" value="ECO:0007669"/>
    <property type="project" value="InterPro"/>
</dbReference>
<dbReference type="CDD" id="cd14667">
    <property type="entry name" value="3D_containing_proteins"/>
    <property type="match status" value="1"/>
</dbReference>
<organism evidence="4 5">
    <name type="scientific">Youxingia wuxianensis</name>
    <dbReference type="NCBI Taxonomy" id="2763678"/>
    <lineage>
        <taxon>Bacteria</taxon>
        <taxon>Bacillati</taxon>
        <taxon>Bacillota</taxon>
        <taxon>Clostridia</taxon>
        <taxon>Eubacteriales</taxon>
        <taxon>Oscillospiraceae</taxon>
        <taxon>Youxingia</taxon>
    </lineage>
</organism>
<proteinExistence type="predicted"/>
<keyword evidence="5" id="KW-1185">Reference proteome</keyword>
<dbReference type="Pfam" id="PF07501">
    <property type="entry name" value="G5"/>
    <property type="match status" value="1"/>
</dbReference>
<feature type="domain" description="G5" evidence="3">
    <location>
        <begin position="150"/>
        <end position="230"/>
    </location>
</feature>
<feature type="transmembrane region" description="Helical" evidence="2">
    <location>
        <begin position="20"/>
        <end position="44"/>
    </location>
</feature>
<reference evidence="4" key="1">
    <citation type="submission" date="2020-08" db="EMBL/GenBank/DDBJ databases">
        <title>Genome public.</title>
        <authorList>
            <person name="Liu C."/>
            <person name="Sun Q."/>
        </authorList>
    </citation>
    <scope>NUCLEOTIDE SEQUENCE</scope>
    <source>
        <strain evidence="4">NSJ-64</strain>
    </source>
</reference>
<dbReference type="AlphaFoldDB" id="A0A926ESZ9"/>
<dbReference type="InterPro" id="IPR059180">
    <property type="entry name" value="3D_YorM"/>
</dbReference>
<protein>
    <submittedName>
        <fullName evidence="4">G5 domain-containing protein</fullName>
    </submittedName>
</protein>
<dbReference type="PROSITE" id="PS51109">
    <property type="entry name" value="G5"/>
    <property type="match status" value="1"/>
</dbReference>
<evidence type="ECO:0000313" key="4">
    <source>
        <dbReference type="EMBL" id="MBC8585804.1"/>
    </source>
</evidence>
<evidence type="ECO:0000256" key="2">
    <source>
        <dbReference type="SAM" id="Phobius"/>
    </source>
</evidence>
<keyword evidence="2" id="KW-1133">Transmembrane helix</keyword>